<feature type="chain" id="PRO_5042877697" evidence="11">
    <location>
        <begin position="32"/>
        <end position="582"/>
    </location>
</feature>
<feature type="transmembrane region" description="Helical" evidence="10">
    <location>
        <begin position="148"/>
        <end position="174"/>
    </location>
</feature>
<evidence type="ECO:0000256" key="5">
    <source>
        <dbReference type="ARBA" id="ARBA00022989"/>
    </source>
</evidence>
<dbReference type="GO" id="GO:0016020">
    <property type="term" value="C:membrane"/>
    <property type="evidence" value="ECO:0007669"/>
    <property type="project" value="UniProtKB-SubCell"/>
</dbReference>
<evidence type="ECO:0000256" key="4">
    <source>
        <dbReference type="ARBA" id="ARBA00022692"/>
    </source>
</evidence>
<dbReference type="Pfam" id="PF01699">
    <property type="entry name" value="Na_Ca_ex"/>
    <property type="match status" value="2"/>
</dbReference>
<dbReference type="PANTHER" id="PTHR12266">
    <property type="entry name" value="NA+/CA2+ K+ INDEPENDENT EXCHANGER"/>
    <property type="match status" value="1"/>
</dbReference>
<keyword evidence="11" id="KW-0732">Signal</keyword>
<keyword evidence="6" id="KW-0915">Sodium</keyword>
<evidence type="ECO:0000256" key="9">
    <source>
        <dbReference type="ARBA" id="ARBA00038187"/>
    </source>
</evidence>
<dbReference type="Proteomes" id="UP001418222">
    <property type="component" value="Unassembled WGS sequence"/>
</dbReference>
<reference evidence="13 14" key="1">
    <citation type="journal article" date="2022" name="Nat. Plants">
        <title>Genomes of leafy and leafless Platanthera orchids illuminate the evolution of mycoheterotrophy.</title>
        <authorList>
            <person name="Li M.H."/>
            <person name="Liu K.W."/>
            <person name="Li Z."/>
            <person name="Lu H.C."/>
            <person name="Ye Q.L."/>
            <person name="Zhang D."/>
            <person name="Wang J.Y."/>
            <person name="Li Y.F."/>
            <person name="Zhong Z.M."/>
            <person name="Liu X."/>
            <person name="Yu X."/>
            <person name="Liu D.K."/>
            <person name="Tu X.D."/>
            <person name="Liu B."/>
            <person name="Hao Y."/>
            <person name="Liao X.Y."/>
            <person name="Jiang Y.T."/>
            <person name="Sun W.H."/>
            <person name="Chen J."/>
            <person name="Chen Y.Q."/>
            <person name="Ai Y."/>
            <person name="Zhai J.W."/>
            <person name="Wu S.S."/>
            <person name="Zhou Z."/>
            <person name="Hsiao Y.Y."/>
            <person name="Wu W.L."/>
            <person name="Chen Y.Y."/>
            <person name="Lin Y.F."/>
            <person name="Hsu J.L."/>
            <person name="Li C.Y."/>
            <person name="Wang Z.W."/>
            <person name="Zhao X."/>
            <person name="Zhong W.Y."/>
            <person name="Ma X.K."/>
            <person name="Ma L."/>
            <person name="Huang J."/>
            <person name="Chen G.Z."/>
            <person name="Huang M.Z."/>
            <person name="Huang L."/>
            <person name="Peng D.H."/>
            <person name="Luo Y.B."/>
            <person name="Zou S.Q."/>
            <person name="Chen S.P."/>
            <person name="Lan S."/>
            <person name="Tsai W.C."/>
            <person name="Van de Peer Y."/>
            <person name="Liu Z.J."/>
        </authorList>
    </citation>
    <scope>NUCLEOTIDE SEQUENCE [LARGE SCALE GENOMIC DNA]</scope>
    <source>
        <strain evidence="13">Lor287</strain>
    </source>
</reference>
<evidence type="ECO:0000256" key="3">
    <source>
        <dbReference type="ARBA" id="ARBA00022449"/>
    </source>
</evidence>
<feature type="transmembrane region" description="Helical" evidence="10">
    <location>
        <begin position="110"/>
        <end position="127"/>
    </location>
</feature>
<evidence type="ECO:0000256" key="2">
    <source>
        <dbReference type="ARBA" id="ARBA00022448"/>
    </source>
</evidence>
<dbReference type="EMBL" id="JBBWWQ010000017">
    <property type="protein sequence ID" value="KAK8924109.1"/>
    <property type="molecule type" value="Genomic_DNA"/>
</dbReference>
<keyword evidence="3" id="KW-0050">Antiport</keyword>
<keyword evidence="8" id="KW-0406">Ion transport</keyword>
<evidence type="ECO:0000259" key="12">
    <source>
        <dbReference type="Pfam" id="PF01699"/>
    </source>
</evidence>
<keyword evidence="8" id="KW-0739">Sodium transport</keyword>
<feature type="domain" description="Sodium/calcium exchanger membrane region" evidence="12">
    <location>
        <begin position="118"/>
        <end position="262"/>
    </location>
</feature>
<evidence type="ECO:0000256" key="11">
    <source>
        <dbReference type="SAM" id="SignalP"/>
    </source>
</evidence>
<evidence type="ECO:0000256" key="7">
    <source>
        <dbReference type="ARBA" id="ARBA00023136"/>
    </source>
</evidence>
<sequence>MASLSTANIKTFMNTAFLLLLCFFFTSHIRSPSPPFNLLNIESFSSPSSADTNATSAAASGASSLTCIAFQKLSDRHSKCHFLKTHPPCVTQGYLNYLNLFYCHSGGSPVFGFLLLFLILLILFYLLGNTASHYFCSSVERLSRELRLSPTIAGVTLLSLGNGSPDVFASIVSFRSGSGEVGLSSVLGGAFFVSCVVVGIINVAAAATGRRSPRIDRASFVRDVCFFLVVLSSLLAILVVGRVDIWAAMAFTSLYFVYVSVVSATHLCRDKYDNELAAGARSSAVTLLEDDGEDDEVEQMKGVCSSIIGDTNSGGGGLKSRASYYGGWSLYIALLPLSLPRRLTIPDVSESRWSRPYAVASAALAPLLIAGLWNSKRSSSMTSKDSLTVYLCSALAGLVLSTLAFHTTHKPSPPKSPLFPWLAASFLMSVLWTYIIAEELVGLLISFGYILGISPGILGLTVLAWGNSIGDLIANLAMAMNGGADGAQIAISGCYAGPIFNTLAGLGLSLVVSAWAARPEPFEIPAGPAVFEILGFMIAGLVWALVVLPKNDMRMDRVLGIGLLAIYLCFLSLRLSQSLGLV</sequence>
<feature type="transmembrane region" description="Helical" evidence="10">
    <location>
        <begin position="220"/>
        <end position="239"/>
    </location>
</feature>
<keyword evidence="14" id="KW-1185">Reference proteome</keyword>
<evidence type="ECO:0000256" key="10">
    <source>
        <dbReference type="SAM" id="Phobius"/>
    </source>
</evidence>
<keyword evidence="5 10" id="KW-1133">Transmembrane helix</keyword>
<protein>
    <submittedName>
        <fullName evidence="13">Cation/calcium exchanger 2</fullName>
    </submittedName>
</protein>
<feature type="transmembrane region" description="Helical" evidence="10">
    <location>
        <begin position="418"/>
        <end position="437"/>
    </location>
</feature>
<feature type="signal peptide" evidence="11">
    <location>
        <begin position="1"/>
        <end position="31"/>
    </location>
</feature>
<feature type="transmembrane region" description="Helical" evidence="10">
    <location>
        <begin position="558"/>
        <end position="576"/>
    </location>
</feature>
<evidence type="ECO:0000313" key="14">
    <source>
        <dbReference type="Proteomes" id="UP001418222"/>
    </source>
</evidence>
<gene>
    <name evidence="13" type="primary">CCX2</name>
    <name evidence="13" type="ORF">KSP39_PZI019635</name>
</gene>
<proteinExistence type="inferred from homology"/>
<feature type="transmembrane region" description="Helical" evidence="10">
    <location>
        <begin position="186"/>
        <end position="208"/>
    </location>
</feature>
<comment type="subcellular location">
    <subcellularLocation>
        <location evidence="1">Membrane</location>
        <topology evidence="1">Multi-pass membrane protein</topology>
    </subcellularLocation>
</comment>
<dbReference type="InterPro" id="IPR051359">
    <property type="entry name" value="CaCA_antiporter"/>
</dbReference>
<evidence type="ECO:0000256" key="8">
    <source>
        <dbReference type="ARBA" id="ARBA00023201"/>
    </source>
</evidence>
<organism evidence="13 14">
    <name type="scientific">Platanthera zijinensis</name>
    <dbReference type="NCBI Taxonomy" id="2320716"/>
    <lineage>
        <taxon>Eukaryota</taxon>
        <taxon>Viridiplantae</taxon>
        <taxon>Streptophyta</taxon>
        <taxon>Embryophyta</taxon>
        <taxon>Tracheophyta</taxon>
        <taxon>Spermatophyta</taxon>
        <taxon>Magnoliopsida</taxon>
        <taxon>Liliopsida</taxon>
        <taxon>Asparagales</taxon>
        <taxon>Orchidaceae</taxon>
        <taxon>Orchidoideae</taxon>
        <taxon>Orchideae</taxon>
        <taxon>Orchidinae</taxon>
        <taxon>Platanthera</taxon>
    </lineage>
</organism>
<name>A0AAP0B236_9ASPA</name>
<evidence type="ECO:0000256" key="6">
    <source>
        <dbReference type="ARBA" id="ARBA00023053"/>
    </source>
</evidence>
<dbReference type="InterPro" id="IPR044880">
    <property type="entry name" value="NCX_ion-bd_dom_sf"/>
</dbReference>
<dbReference type="InterPro" id="IPR004837">
    <property type="entry name" value="NaCa_Exmemb"/>
</dbReference>
<dbReference type="GO" id="GO:0015297">
    <property type="term" value="F:antiporter activity"/>
    <property type="evidence" value="ECO:0007669"/>
    <property type="project" value="UniProtKB-KW"/>
</dbReference>
<feature type="domain" description="Sodium/calcium exchanger membrane region" evidence="12">
    <location>
        <begin position="422"/>
        <end position="574"/>
    </location>
</feature>
<comment type="similarity">
    <text evidence="9">Belongs to the Ca(2+):cation antiporter (CaCA) (TC 2.A.19) family. Cation/calcium exchanger (CCX) subfamily.</text>
</comment>
<dbReference type="GO" id="GO:0008324">
    <property type="term" value="F:monoatomic cation transmembrane transporter activity"/>
    <property type="evidence" value="ECO:0007669"/>
    <property type="project" value="TreeGrafter"/>
</dbReference>
<evidence type="ECO:0000313" key="13">
    <source>
        <dbReference type="EMBL" id="KAK8924109.1"/>
    </source>
</evidence>
<comment type="caution">
    <text evidence="13">The sequence shown here is derived from an EMBL/GenBank/DDBJ whole genome shotgun (WGS) entry which is preliminary data.</text>
</comment>
<feature type="transmembrane region" description="Helical" evidence="10">
    <location>
        <begin position="444"/>
        <end position="466"/>
    </location>
</feature>
<evidence type="ECO:0000256" key="1">
    <source>
        <dbReference type="ARBA" id="ARBA00004141"/>
    </source>
</evidence>
<dbReference type="GO" id="GO:0006814">
    <property type="term" value="P:sodium ion transport"/>
    <property type="evidence" value="ECO:0007669"/>
    <property type="project" value="UniProtKB-KW"/>
</dbReference>
<feature type="transmembrane region" description="Helical" evidence="10">
    <location>
        <begin position="529"/>
        <end position="546"/>
    </location>
</feature>
<feature type="transmembrane region" description="Helical" evidence="10">
    <location>
        <begin position="387"/>
        <end position="406"/>
    </location>
</feature>
<accession>A0AAP0B236</accession>
<dbReference type="Gene3D" id="1.20.1420.30">
    <property type="entry name" value="NCX, central ion-binding region"/>
    <property type="match status" value="2"/>
</dbReference>
<dbReference type="PANTHER" id="PTHR12266:SF36">
    <property type="entry name" value="OS10G0436900 PROTEIN"/>
    <property type="match status" value="1"/>
</dbReference>
<feature type="transmembrane region" description="Helical" evidence="10">
    <location>
        <begin position="245"/>
        <end position="264"/>
    </location>
</feature>
<keyword evidence="4 10" id="KW-0812">Transmembrane</keyword>
<keyword evidence="7 10" id="KW-0472">Membrane</keyword>
<keyword evidence="2" id="KW-0813">Transport</keyword>
<dbReference type="AlphaFoldDB" id="A0AAP0B236"/>